<feature type="binding site" description="in other chain" evidence="8">
    <location>
        <position position="146"/>
    </location>
    <ligand>
        <name>deamido-NAD(+)</name>
        <dbReference type="ChEBI" id="CHEBI:58437"/>
        <note>ligand shared between two neighboring subunits</note>
    </ligand>
</feature>
<keyword evidence="13" id="KW-1185">Reference proteome</keyword>
<dbReference type="NCBIfam" id="NF001979">
    <property type="entry name" value="PRK00768.1"/>
    <property type="match status" value="1"/>
</dbReference>
<keyword evidence="4 8" id="KW-0547">Nucleotide-binding</keyword>
<dbReference type="PANTHER" id="PTHR23090">
    <property type="entry name" value="NH 3 /GLUTAMINE-DEPENDENT NAD + SYNTHETASE"/>
    <property type="match status" value="1"/>
</dbReference>
<dbReference type="NCBIfam" id="TIGR00552">
    <property type="entry name" value="nadE"/>
    <property type="match status" value="1"/>
</dbReference>
<evidence type="ECO:0000256" key="2">
    <source>
        <dbReference type="ARBA" id="ARBA00022598"/>
    </source>
</evidence>
<feature type="binding site" evidence="8">
    <location>
        <position position="186"/>
    </location>
    <ligand>
        <name>deamido-NAD(+)</name>
        <dbReference type="ChEBI" id="CHEBI:58437"/>
        <note>ligand shared between two neighboring subunits</note>
    </ligand>
</feature>
<keyword evidence="2 8" id="KW-0436">Ligase</keyword>
<dbReference type="Pfam" id="PF02540">
    <property type="entry name" value="NAD_synthase"/>
    <property type="match status" value="1"/>
</dbReference>
<feature type="binding site" description="in other chain" evidence="8">
    <location>
        <position position="179"/>
    </location>
    <ligand>
        <name>deamido-NAD(+)</name>
        <dbReference type="ChEBI" id="CHEBI:58437"/>
        <note>ligand shared between two neighboring subunits</note>
    </ligand>
</feature>
<feature type="binding site" description="in other chain" evidence="8">
    <location>
        <begin position="266"/>
        <end position="267"/>
    </location>
    <ligand>
        <name>deamido-NAD(+)</name>
        <dbReference type="ChEBI" id="CHEBI:58437"/>
        <note>ligand shared between two neighboring subunits</note>
    </ligand>
</feature>
<evidence type="ECO:0000256" key="6">
    <source>
        <dbReference type="ARBA" id="ARBA00022842"/>
    </source>
</evidence>
<dbReference type="Gene3D" id="3.40.50.620">
    <property type="entry name" value="HUPs"/>
    <property type="match status" value="1"/>
</dbReference>
<feature type="binding site" evidence="8">
    <location>
        <position position="171"/>
    </location>
    <ligand>
        <name>Mg(2+)</name>
        <dbReference type="ChEBI" id="CHEBI:18420"/>
    </ligand>
</feature>
<dbReference type="CDD" id="cd00553">
    <property type="entry name" value="NAD_synthase"/>
    <property type="match status" value="1"/>
</dbReference>
<keyword evidence="6 8" id="KW-0460">Magnesium</keyword>
<dbReference type="GO" id="GO:0003952">
    <property type="term" value="F:NAD+ synthase (glutamine-hydrolyzing) activity"/>
    <property type="evidence" value="ECO:0007669"/>
    <property type="project" value="InterPro"/>
</dbReference>
<organism evidence="12 13">
    <name type="scientific">Ornithinimicrobium cerasi</name>
    <dbReference type="NCBI Taxonomy" id="2248773"/>
    <lineage>
        <taxon>Bacteria</taxon>
        <taxon>Bacillati</taxon>
        <taxon>Actinomycetota</taxon>
        <taxon>Actinomycetes</taxon>
        <taxon>Micrococcales</taxon>
        <taxon>Ornithinimicrobiaceae</taxon>
        <taxon>Ornithinimicrobium</taxon>
    </lineage>
</organism>
<evidence type="ECO:0000259" key="11">
    <source>
        <dbReference type="Pfam" id="PF02540"/>
    </source>
</evidence>
<dbReference type="HAMAP" id="MF_00193">
    <property type="entry name" value="NadE_ammonia_dep"/>
    <property type="match status" value="1"/>
</dbReference>
<dbReference type="GO" id="GO:0005524">
    <property type="term" value="F:ATP binding"/>
    <property type="evidence" value="ECO:0007669"/>
    <property type="project" value="UniProtKB-UniRule"/>
</dbReference>
<feature type="binding site" evidence="8">
    <location>
        <position position="56"/>
    </location>
    <ligand>
        <name>Mg(2+)</name>
        <dbReference type="ChEBI" id="CHEBI:18420"/>
    </ligand>
</feature>
<dbReference type="InterPro" id="IPR014729">
    <property type="entry name" value="Rossmann-like_a/b/a_fold"/>
</dbReference>
<dbReference type="PANTHER" id="PTHR23090:SF7">
    <property type="entry name" value="NH(3)-DEPENDENT NAD(+) SYNTHETASE"/>
    <property type="match status" value="1"/>
</dbReference>
<evidence type="ECO:0000256" key="7">
    <source>
        <dbReference type="ARBA" id="ARBA00023027"/>
    </source>
</evidence>
<comment type="pathway">
    <text evidence="8">Cofactor biosynthesis; NAD(+) biosynthesis; NAD(+) from deamido-NAD(+) (ammonia route): step 1/1.</text>
</comment>
<proteinExistence type="inferred from homology"/>
<feature type="binding site" evidence="8">
    <location>
        <position position="166"/>
    </location>
    <ligand>
        <name>ATP</name>
        <dbReference type="ChEBI" id="CHEBI:30616"/>
    </ligand>
</feature>
<dbReference type="SUPFAM" id="SSF52402">
    <property type="entry name" value="Adenine nucleotide alpha hydrolases-like"/>
    <property type="match status" value="1"/>
</dbReference>
<dbReference type="UniPathway" id="UPA00253">
    <property type="reaction ID" value="UER00333"/>
</dbReference>
<name>A0A285VFF4_9MICO</name>
<feature type="binding site" evidence="8">
    <location>
        <position position="195"/>
    </location>
    <ligand>
        <name>ATP</name>
        <dbReference type="ChEBI" id="CHEBI:30616"/>
    </ligand>
</feature>
<dbReference type="Proteomes" id="UP000219688">
    <property type="component" value="Unassembled WGS sequence"/>
</dbReference>
<dbReference type="RefSeq" id="WP_097186347.1">
    <property type="nucleotide sequence ID" value="NZ_OBQK01000001.1"/>
</dbReference>
<dbReference type="InterPro" id="IPR003694">
    <property type="entry name" value="NAD_synthase"/>
</dbReference>
<dbReference type="GO" id="GO:0008795">
    <property type="term" value="F:NAD+ synthase activity"/>
    <property type="evidence" value="ECO:0007669"/>
    <property type="project" value="UniProtKB-UniRule"/>
</dbReference>
<dbReference type="GO" id="GO:0005737">
    <property type="term" value="C:cytoplasm"/>
    <property type="evidence" value="ECO:0007669"/>
    <property type="project" value="InterPro"/>
</dbReference>
<comment type="subunit">
    <text evidence="8">Homodimer.</text>
</comment>
<dbReference type="InterPro" id="IPR022310">
    <property type="entry name" value="NAD/GMP_synthase"/>
</dbReference>
<comment type="similarity">
    <text evidence="1 8 9">Belongs to the NAD synthetase family.</text>
</comment>
<evidence type="ECO:0000256" key="1">
    <source>
        <dbReference type="ARBA" id="ARBA00005859"/>
    </source>
</evidence>
<dbReference type="EMBL" id="OBQK01000001">
    <property type="protein sequence ID" value="SOC51261.1"/>
    <property type="molecule type" value="Genomic_DNA"/>
</dbReference>
<keyword evidence="7 8" id="KW-0520">NAD</keyword>
<comment type="function">
    <text evidence="8">Catalyzes the ATP-dependent amidation of deamido-NAD to form NAD. Uses ammonia as a nitrogen source.</text>
</comment>
<dbReference type="STRING" id="1122622.GCA_000421185_01530"/>
<comment type="catalytic activity">
    <reaction evidence="8 10">
        <text>deamido-NAD(+) + NH4(+) + ATP = AMP + diphosphate + NAD(+) + H(+)</text>
        <dbReference type="Rhea" id="RHEA:21188"/>
        <dbReference type="ChEBI" id="CHEBI:15378"/>
        <dbReference type="ChEBI" id="CHEBI:28938"/>
        <dbReference type="ChEBI" id="CHEBI:30616"/>
        <dbReference type="ChEBI" id="CHEBI:33019"/>
        <dbReference type="ChEBI" id="CHEBI:57540"/>
        <dbReference type="ChEBI" id="CHEBI:58437"/>
        <dbReference type="ChEBI" id="CHEBI:456215"/>
        <dbReference type="EC" id="6.3.1.5"/>
    </reaction>
</comment>
<evidence type="ECO:0000313" key="12">
    <source>
        <dbReference type="EMBL" id="SOC51261.1"/>
    </source>
</evidence>
<evidence type="ECO:0000313" key="13">
    <source>
        <dbReference type="Proteomes" id="UP000219688"/>
    </source>
</evidence>
<evidence type="ECO:0000256" key="10">
    <source>
        <dbReference type="RuleBase" id="RU003812"/>
    </source>
</evidence>
<dbReference type="GO" id="GO:0009435">
    <property type="term" value="P:NAD+ biosynthetic process"/>
    <property type="evidence" value="ECO:0007669"/>
    <property type="project" value="UniProtKB-UniRule"/>
</dbReference>
<dbReference type="GO" id="GO:0046872">
    <property type="term" value="F:metal ion binding"/>
    <property type="evidence" value="ECO:0007669"/>
    <property type="project" value="UniProtKB-KW"/>
</dbReference>
<evidence type="ECO:0000256" key="8">
    <source>
        <dbReference type="HAMAP-Rule" id="MF_00193"/>
    </source>
</evidence>
<evidence type="ECO:0000256" key="3">
    <source>
        <dbReference type="ARBA" id="ARBA00022723"/>
    </source>
</evidence>
<feature type="domain" description="NAD/GMP synthase" evidence="11">
    <location>
        <begin position="29"/>
        <end position="271"/>
    </location>
</feature>
<dbReference type="InterPro" id="IPR022926">
    <property type="entry name" value="NH(3)-dep_NAD(+)_synth"/>
</dbReference>
<protein>
    <recommendedName>
        <fullName evidence="8 10">NH(3)-dependent NAD(+) synthetase</fullName>
        <ecNumber evidence="8 10">6.3.1.5</ecNumber>
    </recommendedName>
</protein>
<dbReference type="EC" id="6.3.1.5" evidence="8 10"/>
<sequence>MTDTQQQQEIRTALEVIDPATFDPTAEAERRIGFLVRYLQESGLRGYALGISGGVDSTLAGRLAQVACERVRLAGGDARFVAVRLPYHEQKDEADAQRALGFIRADEVLTVDIGPGVDAQWDQLLASGMVVGDDVDDYHKGNVKARHRMVAQFAIAGVRGLAVLGTDQAAEAVVGFFTKFGDGAADLTPLFGLPKRRVREIARHLDAPQVLVDKVPTADLESDKPLLADEVALGVRYEAVDDYLEGLPVPAEDEATILRWYRRTGHKRALPVTPDGFLGDR</sequence>
<accession>A0A285VFF4</accession>
<evidence type="ECO:0000256" key="4">
    <source>
        <dbReference type="ARBA" id="ARBA00022741"/>
    </source>
</evidence>
<dbReference type="GO" id="GO:0004359">
    <property type="term" value="F:glutaminase activity"/>
    <property type="evidence" value="ECO:0007669"/>
    <property type="project" value="InterPro"/>
</dbReference>
<reference evidence="13" key="1">
    <citation type="submission" date="2017-08" db="EMBL/GenBank/DDBJ databases">
        <authorList>
            <person name="Varghese N."/>
            <person name="Submissions S."/>
        </authorList>
    </citation>
    <scope>NUCLEOTIDE SEQUENCE [LARGE SCALE GENOMIC DNA]</scope>
    <source>
        <strain evidence="13">USBA17B2</strain>
    </source>
</reference>
<gene>
    <name evidence="8" type="primary">nadE</name>
    <name evidence="12" type="ORF">SAMN05421879_101108</name>
</gene>
<feature type="binding site" evidence="8">
    <location>
        <position position="217"/>
    </location>
    <ligand>
        <name>ATP</name>
        <dbReference type="ChEBI" id="CHEBI:30616"/>
    </ligand>
</feature>
<feature type="binding site" evidence="8">
    <location>
        <begin position="50"/>
        <end position="57"/>
    </location>
    <ligand>
        <name>ATP</name>
        <dbReference type="ChEBI" id="CHEBI:30616"/>
    </ligand>
</feature>
<evidence type="ECO:0000256" key="9">
    <source>
        <dbReference type="RuleBase" id="RU003811"/>
    </source>
</evidence>
<dbReference type="AlphaFoldDB" id="A0A285VFF4"/>
<evidence type="ECO:0000256" key="5">
    <source>
        <dbReference type="ARBA" id="ARBA00022840"/>
    </source>
</evidence>
<keyword evidence="5 8" id="KW-0067">ATP-binding</keyword>
<keyword evidence="3 8" id="KW-0479">Metal-binding</keyword>